<keyword evidence="8" id="KW-1185">Reference proteome</keyword>
<keyword evidence="2" id="KW-0964">Secreted</keyword>
<dbReference type="EMBL" id="MRZV01001848">
    <property type="protein sequence ID" value="PIK35653.1"/>
    <property type="molecule type" value="Genomic_DNA"/>
</dbReference>
<accession>A0A2G8JIT1</accession>
<comment type="subcellular location">
    <subcellularLocation>
        <location evidence="1">Secreted</location>
    </subcellularLocation>
</comment>
<feature type="region of interest" description="Disordered" evidence="5">
    <location>
        <begin position="68"/>
        <end position="174"/>
    </location>
</feature>
<sequence>MNPKANEIMFRPKYVLSYRTVETMESRCCPGFYGASCEHSCFNCTLVDELQRKVDHLMSITELPVDSTDSNYGLTTNDDFTHPPYFGSSEAGPTGPPGPPGPAGPAGPAGPTGLPGPYGPPGQIGAPGVRGNNGSPGAAGERGLPGEQGATGPVGPVGAPGETGPIGPPGSPGQTGVYIHAMEYASQVKIRARPLVPSYLSFFLVTQHDHVKHILMDLARLKERVALLEEINLYRQGKYSRGIPTVGGEGFGVEKGWEGRGERWT</sequence>
<organism evidence="7 8">
    <name type="scientific">Stichopus japonicus</name>
    <name type="common">Sea cucumber</name>
    <dbReference type="NCBI Taxonomy" id="307972"/>
    <lineage>
        <taxon>Eukaryota</taxon>
        <taxon>Metazoa</taxon>
        <taxon>Echinodermata</taxon>
        <taxon>Eleutherozoa</taxon>
        <taxon>Echinozoa</taxon>
        <taxon>Holothuroidea</taxon>
        <taxon>Aspidochirotacea</taxon>
        <taxon>Aspidochirotida</taxon>
        <taxon>Stichopodidae</taxon>
        <taxon>Apostichopus</taxon>
    </lineage>
</organism>
<dbReference type="AlphaFoldDB" id="A0A2G8JIT1"/>
<feature type="compositionally biased region" description="Low complexity" evidence="5">
    <location>
        <begin position="150"/>
        <end position="165"/>
    </location>
</feature>
<feature type="domain" description="EMI" evidence="6">
    <location>
        <begin position="1"/>
        <end position="39"/>
    </location>
</feature>
<dbReference type="PANTHER" id="PTHR15427:SF50">
    <property type="entry name" value="COMPLEMENT C1Q TUMOR NECROSIS FACTOR-RELATED PROTEIN 2-LIKE"/>
    <property type="match status" value="1"/>
</dbReference>
<dbReference type="STRING" id="307972.A0A2G8JIT1"/>
<comment type="caution">
    <text evidence="7">The sequence shown here is derived from an EMBL/GenBank/DDBJ whole genome shotgun (WGS) entry which is preliminary data.</text>
</comment>
<evidence type="ECO:0000256" key="2">
    <source>
        <dbReference type="ARBA" id="ARBA00022525"/>
    </source>
</evidence>
<proteinExistence type="predicted"/>
<dbReference type="PANTHER" id="PTHR15427">
    <property type="entry name" value="EMILIN ELASTIN MICROFIBRIL INTERFACE-LOCATED PROTEIN ELASTIN MICROFIBRIL INTERFACER"/>
    <property type="match status" value="1"/>
</dbReference>
<evidence type="ECO:0000256" key="3">
    <source>
        <dbReference type="ARBA" id="ARBA00022729"/>
    </source>
</evidence>
<evidence type="ECO:0000259" key="6">
    <source>
        <dbReference type="PROSITE" id="PS51041"/>
    </source>
</evidence>
<dbReference type="OrthoDB" id="10071545at2759"/>
<evidence type="ECO:0000256" key="1">
    <source>
        <dbReference type="ARBA" id="ARBA00004613"/>
    </source>
</evidence>
<evidence type="ECO:0000256" key="5">
    <source>
        <dbReference type="SAM" id="MobiDB-lite"/>
    </source>
</evidence>
<keyword evidence="4" id="KW-1015">Disulfide bond</keyword>
<evidence type="ECO:0000313" key="7">
    <source>
        <dbReference type="EMBL" id="PIK35653.1"/>
    </source>
</evidence>
<evidence type="ECO:0000313" key="8">
    <source>
        <dbReference type="Proteomes" id="UP000230750"/>
    </source>
</evidence>
<evidence type="ECO:0000256" key="4">
    <source>
        <dbReference type="ARBA" id="ARBA00023157"/>
    </source>
</evidence>
<feature type="compositionally biased region" description="Pro residues" evidence="5">
    <location>
        <begin position="94"/>
        <end position="105"/>
    </location>
</feature>
<protein>
    <submittedName>
        <fullName evidence="7">Putative EMI domain-containing protein 1</fullName>
    </submittedName>
</protein>
<dbReference type="InterPro" id="IPR011489">
    <property type="entry name" value="EMI_domain"/>
</dbReference>
<dbReference type="Proteomes" id="UP000230750">
    <property type="component" value="Unassembled WGS sequence"/>
</dbReference>
<name>A0A2G8JIT1_STIJA</name>
<gene>
    <name evidence="7" type="ORF">BSL78_27521</name>
</gene>
<dbReference type="GO" id="GO:0005576">
    <property type="term" value="C:extracellular region"/>
    <property type="evidence" value="ECO:0007669"/>
    <property type="project" value="UniProtKB-SubCell"/>
</dbReference>
<reference evidence="7 8" key="1">
    <citation type="journal article" date="2017" name="PLoS Biol.">
        <title>The sea cucumber genome provides insights into morphological evolution and visceral regeneration.</title>
        <authorList>
            <person name="Zhang X."/>
            <person name="Sun L."/>
            <person name="Yuan J."/>
            <person name="Sun Y."/>
            <person name="Gao Y."/>
            <person name="Zhang L."/>
            <person name="Li S."/>
            <person name="Dai H."/>
            <person name="Hamel J.F."/>
            <person name="Liu C."/>
            <person name="Yu Y."/>
            <person name="Liu S."/>
            <person name="Lin W."/>
            <person name="Guo K."/>
            <person name="Jin S."/>
            <person name="Xu P."/>
            <person name="Storey K.B."/>
            <person name="Huan P."/>
            <person name="Zhang T."/>
            <person name="Zhou Y."/>
            <person name="Zhang J."/>
            <person name="Lin C."/>
            <person name="Li X."/>
            <person name="Xing L."/>
            <person name="Huo D."/>
            <person name="Sun M."/>
            <person name="Wang L."/>
            <person name="Mercier A."/>
            <person name="Li F."/>
            <person name="Yang H."/>
            <person name="Xiang J."/>
        </authorList>
    </citation>
    <scope>NUCLEOTIDE SEQUENCE [LARGE SCALE GENOMIC DNA]</scope>
    <source>
        <strain evidence="7">Shaxun</strain>
        <tissue evidence="7">Muscle</tissue>
    </source>
</reference>
<dbReference type="InterPro" id="IPR050392">
    <property type="entry name" value="Collagen/C1q_domain"/>
</dbReference>
<keyword evidence="3" id="KW-0732">Signal</keyword>
<feature type="compositionally biased region" description="Polar residues" evidence="5">
    <location>
        <begin position="68"/>
        <end position="78"/>
    </location>
</feature>
<dbReference type="PROSITE" id="PS51041">
    <property type="entry name" value="EMI"/>
    <property type="match status" value="1"/>
</dbReference>
<dbReference type="InterPro" id="IPR008160">
    <property type="entry name" value="Collagen"/>
</dbReference>
<dbReference type="Pfam" id="PF01391">
    <property type="entry name" value="Collagen"/>
    <property type="match status" value="1"/>
</dbReference>